<dbReference type="AlphaFoldDB" id="A0AAD8A728"/>
<reference evidence="2" key="2">
    <citation type="submission" date="2023-05" db="EMBL/GenBank/DDBJ databases">
        <authorList>
            <person name="Fouks B."/>
        </authorList>
    </citation>
    <scope>NUCLEOTIDE SEQUENCE</scope>
    <source>
        <strain evidence="2">Stay&amp;Tobe</strain>
        <tissue evidence="2">Testes</tissue>
    </source>
</reference>
<evidence type="ECO:0000313" key="2">
    <source>
        <dbReference type="EMBL" id="KAJ9593679.1"/>
    </source>
</evidence>
<comment type="caution">
    <text evidence="2">The sequence shown here is derived from an EMBL/GenBank/DDBJ whole genome shotgun (WGS) entry which is preliminary data.</text>
</comment>
<proteinExistence type="predicted"/>
<gene>
    <name evidence="2" type="ORF">L9F63_014774</name>
</gene>
<feature type="transmembrane region" description="Helical" evidence="1">
    <location>
        <begin position="6"/>
        <end position="24"/>
    </location>
</feature>
<sequence>FEVGEVLAIIFASVVLTLLIDLPFQELRKCLWNEGKCLQLLSNPFSNRL</sequence>
<feature type="non-terminal residue" evidence="2">
    <location>
        <position position="1"/>
    </location>
</feature>
<keyword evidence="1" id="KW-0472">Membrane</keyword>
<keyword evidence="3" id="KW-1185">Reference proteome</keyword>
<evidence type="ECO:0000313" key="3">
    <source>
        <dbReference type="Proteomes" id="UP001233999"/>
    </source>
</evidence>
<keyword evidence="1" id="KW-0812">Transmembrane</keyword>
<dbReference type="EMBL" id="JASPKZ010003415">
    <property type="protein sequence ID" value="KAJ9593679.1"/>
    <property type="molecule type" value="Genomic_DNA"/>
</dbReference>
<protein>
    <submittedName>
        <fullName evidence="2">Uncharacterized protein</fullName>
    </submittedName>
</protein>
<name>A0AAD8A728_DIPPU</name>
<organism evidence="2 3">
    <name type="scientific">Diploptera punctata</name>
    <name type="common">Pacific beetle cockroach</name>
    <dbReference type="NCBI Taxonomy" id="6984"/>
    <lineage>
        <taxon>Eukaryota</taxon>
        <taxon>Metazoa</taxon>
        <taxon>Ecdysozoa</taxon>
        <taxon>Arthropoda</taxon>
        <taxon>Hexapoda</taxon>
        <taxon>Insecta</taxon>
        <taxon>Pterygota</taxon>
        <taxon>Neoptera</taxon>
        <taxon>Polyneoptera</taxon>
        <taxon>Dictyoptera</taxon>
        <taxon>Blattodea</taxon>
        <taxon>Blaberoidea</taxon>
        <taxon>Blaberidae</taxon>
        <taxon>Diplopterinae</taxon>
        <taxon>Diploptera</taxon>
    </lineage>
</organism>
<accession>A0AAD8A728</accession>
<keyword evidence="1" id="KW-1133">Transmembrane helix</keyword>
<reference evidence="2" key="1">
    <citation type="journal article" date="2023" name="IScience">
        <title>Live-bearing cockroach genome reveals convergent evolutionary mechanisms linked to viviparity in insects and beyond.</title>
        <authorList>
            <person name="Fouks B."/>
            <person name="Harrison M.C."/>
            <person name="Mikhailova A.A."/>
            <person name="Marchal E."/>
            <person name="English S."/>
            <person name="Carruthers M."/>
            <person name="Jennings E.C."/>
            <person name="Chiamaka E.L."/>
            <person name="Frigard R.A."/>
            <person name="Pippel M."/>
            <person name="Attardo G.M."/>
            <person name="Benoit J.B."/>
            <person name="Bornberg-Bauer E."/>
            <person name="Tobe S.S."/>
        </authorList>
    </citation>
    <scope>NUCLEOTIDE SEQUENCE</scope>
    <source>
        <strain evidence="2">Stay&amp;Tobe</strain>
    </source>
</reference>
<evidence type="ECO:0000256" key="1">
    <source>
        <dbReference type="SAM" id="Phobius"/>
    </source>
</evidence>
<dbReference type="Proteomes" id="UP001233999">
    <property type="component" value="Unassembled WGS sequence"/>
</dbReference>